<keyword evidence="5" id="KW-0067">ATP-binding</keyword>
<dbReference type="SUPFAM" id="SSF53613">
    <property type="entry name" value="Ribokinase-like"/>
    <property type="match status" value="1"/>
</dbReference>
<evidence type="ECO:0000313" key="8">
    <source>
        <dbReference type="EMBL" id="TRY18103.1"/>
    </source>
</evidence>
<keyword evidence="3" id="KW-0547">Nucleotide-binding</keyword>
<dbReference type="PANTHER" id="PTHR46566:SF2">
    <property type="entry name" value="ATP-DEPENDENT 6-PHOSPHOFRUCTOKINASE ISOZYME 2"/>
    <property type="match status" value="1"/>
</dbReference>
<dbReference type="RefSeq" id="WP_143938079.1">
    <property type="nucleotide sequence ID" value="NZ_VKKG01000003.1"/>
</dbReference>
<evidence type="ECO:0000256" key="2">
    <source>
        <dbReference type="ARBA" id="ARBA00022679"/>
    </source>
</evidence>
<dbReference type="PANTHER" id="PTHR46566">
    <property type="entry name" value="1-PHOSPHOFRUCTOKINASE-RELATED"/>
    <property type="match status" value="1"/>
</dbReference>
<dbReference type="GO" id="GO:0008443">
    <property type="term" value="F:phosphofructokinase activity"/>
    <property type="evidence" value="ECO:0007669"/>
    <property type="project" value="TreeGrafter"/>
</dbReference>
<keyword evidence="9" id="KW-1185">Reference proteome</keyword>
<dbReference type="GO" id="GO:0005829">
    <property type="term" value="C:cytosol"/>
    <property type="evidence" value="ECO:0007669"/>
    <property type="project" value="TreeGrafter"/>
</dbReference>
<dbReference type="Pfam" id="PF00294">
    <property type="entry name" value="PfkB"/>
    <property type="match status" value="1"/>
</dbReference>
<dbReference type="Gene3D" id="3.40.1190.20">
    <property type="match status" value="1"/>
</dbReference>
<evidence type="ECO:0000256" key="5">
    <source>
        <dbReference type="ARBA" id="ARBA00022840"/>
    </source>
</evidence>
<dbReference type="Proteomes" id="UP000317638">
    <property type="component" value="Unassembled WGS sequence"/>
</dbReference>
<dbReference type="InterPro" id="IPR017583">
    <property type="entry name" value="Tagatose/fructose_Pkinase"/>
</dbReference>
<evidence type="ECO:0000256" key="6">
    <source>
        <dbReference type="PIRNR" id="PIRNR000535"/>
    </source>
</evidence>
<reference evidence="8 9" key="1">
    <citation type="submission" date="2019-07" db="EMBL/GenBank/DDBJ databases">
        <authorList>
            <person name="Zhou L.-Y."/>
        </authorList>
    </citation>
    <scope>NUCLEOTIDE SEQUENCE [LARGE SCALE GENOMIC DNA]</scope>
    <source>
        <strain evidence="8 9">YIM 101269</strain>
    </source>
</reference>
<evidence type="ECO:0000259" key="7">
    <source>
        <dbReference type="Pfam" id="PF00294"/>
    </source>
</evidence>
<dbReference type="InterPro" id="IPR011611">
    <property type="entry name" value="PfkB_dom"/>
</dbReference>
<protein>
    <recommendedName>
        <fullName evidence="7">Carbohydrate kinase PfkB domain-containing protein</fullName>
    </recommendedName>
</protein>
<comment type="similarity">
    <text evidence="1">Belongs to the carbohydrate kinase PfkB family.</text>
</comment>
<dbReference type="PIRSF" id="PIRSF000535">
    <property type="entry name" value="1PFK/6PFK/LacC"/>
    <property type="match status" value="1"/>
</dbReference>
<evidence type="ECO:0000256" key="4">
    <source>
        <dbReference type="ARBA" id="ARBA00022777"/>
    </source>
</evidence>
<organism evidence="8 9">
    <name type="scientific">Tessaracoccus rhinocerotis</name>
    <dbReference type="NCBI Taxonomy" id="1689449"/>
    <lineage>
        <taxon>Bacteria</taxon>
        <taxon>Bacillati</taxon>
        <taxon>Actinomycetota</taxon>
        <taxon>Actinomycetes</taxon>
        <taxon>Propionibacteriales</taxon>
        <taxon>Propionibacteriaceae</taxon>
        <taxon>Tessaracoccus</taxon>
    </lineage>
</organism>
<evidence type="ECO:0000313" key="9">
    <source>
        <dbReference type="Proteomes" id="UP000317638"/>
    </source>
</evidence>
<dbReference type="OrthoDB" id="9801219at2"/>
<keyword evidence="4" id="KW-0418">Kinase</keyword>
<gene>
    <name evidence="8" type="ORF">FOJ82_08575</name>
</gene>
<dbReference type="GO" id="GO:0005524">
    <property type="term" value="F:ATP binding"/>
    <property type="evidence" value="ECO:0007669"/>
    <property type="project" value="UniProtKB-KW"/>
</dbReference>
<sequence>MGTLRTVTLNTGFDDYYTVTGMSWGGLGRMQDFRSVCSGKGVSCARAALALGLPVKAYALVGADDIAHYSERLAEEHLDHHLVAVPGSTRHNLTLVDGEGRQVAAHFVAKGFTLEGPEAVAPLFERLLADLEPDDVVTLNGSTPSGLPDDTWAALARACRERGARVVVDAQQAAFRAALAVPGLTAFKPNDDEIVALPGVAEVEPGERVGLALGQLAATGVRIPLVSLGARGVAVLRGDEVVTMACPVENPIQSVMAGDAFVAGLVWGLLEEADDEGCIRHGLAAAAAHVAGLSGAALRERAVANLALAG</sequence>
<name>A0A553K090_9ACTN</name>
<dbReference type="EMBL" id="VKKG01000003">
    <property type="protein sequence ID" value="TRY18103.1"/>
    <property type="molecule type" value="Genomic_DNA"/>
</dbReference>
<dbReference type="InterPro" id="IPR029056">
    <property type="entry name" value="Ribokinase-like"/>
</dbReference>
<dbReference type="AlphaFoldDB" id="A0A553K090"/>
<comment type="caution">
    <text evidence="8">The sequence shown here is derived from an EMBL/GenBank/DDBJ whole genome shotgun (WGS) entry which is preliminary data.</text>
</comment>
<feature type="domain" description="Carbohydrate kinase PfkB" evidence="7">
    <location>
        <begin position="28"/>
        <end position="290"/>
    </location>
</feature>
<accession>A0A553K090</accession>
<evidence type="ECO:0000256" key="3">
    <source>
        <dbReference type="ARBA" id="ARBA00022741"/>
    </source>
</evidence>
<proteinExistence type="inferred from homology"/>
<keyword evidence="2 6" id="KW-0808">Transferase</keyword>
<evidence type="ECO:0000256" key="1">
    <source>
        <dbReference type="ARBA" id="ARBA00010688"/>
    </source>
</evidence>